<keyword evidence="10 16" id="KW-1133">Transmembrane helix</keyword>
<comment type="catalytic activity">
    <reaction evidence="15 16">
        <text>a ubiquinone + NADH + 5 H(+)(in) = a ubiquinol + NAD(+) + 4 H(+)(out)</text>
        <dbReference type="Rhea" id="RHEA:29091"/>
        <dbReference type="Rhea" id="RHEA-COMP:9565"/>
        <dbReference type="Rhea" id="RHEA-COMP:9566"/>
        <dbReference type="ChEBI" id="CHEBI:15378"/>
        <dbReference type="ChEBI" id="CHEBI:16389"/>
        <dbReference type="ChEBI" id="CHEBI:17976"/>
        <dbReference type="ChEBI" id="CHEBI:57540"/>
        <dbReference type="ChEBI" id="CHEBI:57945"/>
        <dbReference type="EC" id="7.1.1.2"/>
    </reaction>
</comment>
<dbReference type="PRINTS" id="PR01434">
    <property type="entry name" value="NADHDHGNASE5"/>
</dbReference>
<proteinExistence type="inferred from homology"/>
<keyword evidence="8" id="KW-1278">Translocase</keyword>
<comment type="function">
    <text evidence="16">Core subunit of the mitochondrial membrane respiratory chain NADH dehydrogenase (Complex I) which catalyzes electron transfer from NADH through the respiratory chain, using ubiquinone as an electron acceptor. Essential for the catalytic activity and assembly of complex I.</text>
</comment>
<evidence type="ECO:0000256" key="12">
    <source>
        <dbReference type="ARBA" id="ARBA00023075"/>
    </source>
</evidence>
<accession>A0AA51NES7</accession>
<feature type="domain" description="NADH:quinone oxidoreductase/Mrp antiporter transmembrane" evidence="17">
    <location>
        <begin position="139"/>
        <end position="422"/>
    </location>
</feature>
<dbReference type="GeneID" id="84880281"/>
<keyword evidence="5" id="KW-0679">Respiratory chain</keyword>
<organism evidence="20">
    <name type="scientific">Nansenia crassa</name>
    <dbReference type="NCBI Taxonomy" id="2970949"/>
    <lineage>
        <taxon>Eukaryota</taxon>
        <taxon>Metazoa</taxon>
        <taxon>Chordata</taxon>
        <taxon>Craniata</taxon>
        <taxon>Vertebrata</taxon>
        <taxon>Euteleostomi</taxon>
        <taxon>Actinopterygii</taxon>
        <taxon>Neopterygii</taxon>
        <taxon>Teleostei</taxon>
        <taxon>Protacanthopterygii</taxon>
        <taxon>Microstomatidae</taxon>
        <taxon>Nansenia</taxon>
    </lineage>
</organism>
<evidence type="ECO:0000256" key="10">
    <source>
        <dbReference type="ARBA" id="ARBA00022989"/>
    </source>
</evidence>
<feature type="transmembrane region" description="Helical" evidence="16">
    <location>
        <begin position="279"/>
        <end position="300"/>
    </location>
</feature>
<keyword evidence="4 16" id="KW-0813">Transport</keyword>
<evidence type="ECO:0000256" key="5">
    <source>
        <dbReference type="ARBA" id="ARBA00022660"/>
    </source>
</evidence>
<evidence type="ECO:0000256" key="8">
    <source>
        <dbReference type="ARBA" id="ARBA00022967"/>
    </source>
</evidence>
<evidence type="ECO:0000256" key="11">
    <source>
        <dbReference type="ARBA" id="ARBA00023027"/>
    </source>
</evidence>
<feature type="transmembrane region" description="Helical" evidence="16">
    <location>
        <begin position="122"/>
        <end position="139"/>
    </location>
</feature>
<evidence type="ECO:0000256" key="15">
    <source>
        <dbReference type="ARBA" id="ARBA00049551"/>
    </source>
</evidence>
<evidence type="ECO:0000313" key="20">
    <source>
        <dbReference type="EMBL" id="WMN14170.1"/>
    </source>
</evidence>
<keyword evidence="7" id="KW-0999">Mitochondrion inner membrane</keyword>
<evidence type="ECO:0000256" key="6">
    <source>
        <dbReference type="ARBA" id="ARBA00022692"/>
    </source>
</evidence>
<dbReference type="PANTHER" id="PTHR42829:SF2">
    <property type="entry name" value="NADH-UBIQUINONE OXIDOREDUCTASE CHAIN 5"/>
    <property type="match status" value="1"/>
</dbReference>
<feature type="domain" description="NADH-Ubiquinone oxidoreductase (complex I) chain 5 N-terminal" evidence="18">
    <location>
        <begin position="73"/>
        <end position="123"/>
    </location>
</feature>
<dbReference type="InterPro" id="IPR001516">
    <property type="entry name" value="Proton_antipo_N"/>
</dbReference>
<feature type="transmembrane region" description="Helical" evidence="16">
    <location>
        <begin position="331"/>
        <end position="353"/>
    </location>
</feature>
<evidence type="ECO:0000256" key="14">
    <source>
        <dbReference type="ARBA" id="ARBA00023136"/>
    </source>
</evidence>
<dbReference type="GO" id="GO:0003954">
    <property type="term" value="F:NADH dehydrogenase activity"/>
    <property type="evidence" value="ECO:0007669"/>
    <property type="project" value="TreeGrafter"/>
</dbReference>
<dbReference type="EC" id="7.1.1.2" evidence="2 16"/>
<dbReference type="InterPro" id="IPR018393">
    <property type="entry name" value="NADHpl_OxRdtase_5_subgr"/>
</dbReference>
<name>A0AA51NES7_9TELE</name>
<dbReference type="CTD" id="4540"/>
<feature type="transmembrane region" description="Helical" evidence="16">
    <location>
        <begin position="492"/>
        <end position="511"/>
    </location>
</feature>
<evidence type="ECO:0000259" key="19">
    <source>
        <dbReference type="Pfam" id="PF06455"/>
    </source>
</evidence>
<feature type="transmembrane region" description="Helical" evidence="16">
    <location>
        <begin position="374"/>
        <end position="393"/>
    </location>
</feature>
<dbReference type="InterPro" id="IPR003945">
    <property type="entry name" value="NU5C-like"/>
</dbReference>
<feature type="domain" description="NADH dehydrogenase subunit 5 C-terminal" evidence="19">
    <location>
        <begin position="428"/>
        <end position="609"/>
    </location>
</feature>
<keyword evidence="9" id="KW-0249">Electron transport</keyword>
<dbReference type="InterPro" id="IPR001750">
    <property type="entry name" value="ND/Mrp_TM"/>
</dbReference>
<feature type="transmembrane region" description="Helical" evidence="16">
    <location>
        <begin position="44"/>
        <end position="64"/>
    </location>
</feature>
<comment type="subcellular location">
    <subcellularLocation>
        <location evidence="1">Mitochondrion inner membrane</location>
        <topology evidence="1">Multi-pass membrane protein</topology>
    </subcellularLocation>
</comment>
<feature type="transmembrane region" description="Helical" evidence="16">
    <location>
        <begin position="463"/>
        <end position="480"/>
    </location>
</feature>
<evidence type="ECO:0000256" key="1">
    <source>
        <dbReference type="ARBA" id="ARBA00004448"/>
    </source>
</evidence>
<dbReference type="PANTHER" id="PTHR42829">
    <property type="entry name" value="NADH-UBIQUINONE OXIDOREDUCTASE CHAIN 5"/>
    <property type="match status" value="1"/>
</dbReference>
<evidence type="ECO:0000256" key="7">
    <source>
        <dbReference type="ARBA" id="ARBA00022792"/>
    </source>
</evidence>
<evidence type="ECO:0000259" key="18">
    <source>
        <dbReference type="Pfam" id="PF00662"/>
    </source>
</evidence>
<reference evidence="20" key="1">
    <citation type="submission" date="2023-08" db="EMBL/GenBank/DDBJ databases">
        <title>Mitochondrial Genomes of Fishes Derived by Genome Skimming.</title>
        <authorList>
            <person name="Bemis K."/>
            <person name="Collins A."/>
            <person name="Craine J.M."/>
            <person name="Hoban M."/>
            <person name="Leopold D.R."/>
            <person name="Meyer C."/>
            <person name="Murphy K.R."/>
            <person name="Pitassy D.E."/>
            <person name="Whitney J."/>
        </authorList>
    </citation>
    <scope>NUCLEOTIDE SEQUENCE</scope>
</reference>
<dbReference type="GO" id="GO:0042773">
    <property type="term" value="P:ATP synthesis coupled electron transport"/>
    <property type="evidence" value="ECO:0007669"/>
    <property type="project" value="InterPro"/>
</dbReference>
<evidence type="ECO:0000256" key="3">
    <source>
        <dbReference type="ARBA" id="ARBA00021096"/>
    </source>
</evidence>
<gene>
    <name evidence="20" type="primary">ND5</name>
</gene>
<geneLocation type="mitochondrion" evidence="20"/>
<evidence type="ECO:0000256" key="4">
    <source>
        <dbReference type="ARBA" id="ARBA00022448"/>
    </source>
</evidence>
<keyword evidence="12 16" id="KW-0830">Ubiquinone</keyword>
<feature type="transmembrane region" description="Helical" evidence="16">
    <location>
        <begin position="247"/>
        <end position="267"/>
    </location>
</feature>
<protein>
    <recommendedName>
        <fullName evidence="3 16">NADH-ubiquinone oxidoreductase chain 5</fullName>
        <ecNumber evidence="2 16">7.1.1.2</ecNumber>
    </recommendedName>
</protein>
<keyword evidence="6 16" id="KW-0812">Transmembrane</keyword>
<sequence>MHSTSLILSSNLLVIFALLIYPLLTTLSPSPLPQSWALTHVKTAVKAAFLVSLLPLFIFLNHGTETIVTNWQWMNTSTFDISLSFKFDHYSIIFTPIALYVTWSILEFASWYMHADPYMNRFFKFLLLFLVAMIVLVTANNMFQLFIGWEGVGIMSFLLIGWWHGRADANTAALQAVLYNRVGDIGLILAMAWFATNLGSWEIQQMFSTSKDFDLTLPLLGLILAATGKSAQFGLHPWLPSAMEGPTPVSALLHSSTMVVAGIFLLIRLHPLMENNPFALTLCLCLGALTTLFTATCALTQNDIKKIIAFSTSSQLGLMMVTIGLNQPQLAFLHICTHAFFKAMLFLCSGAVIHSLNDEQDIRKMGGLHHLTPFTSSCMTIGSLALTGTPFLAGFFSKDAIIEALNTSYLNAWALVLTLLATSFTAIYSLRLIYFVSMGYPRFSTLSPINENNPSVINPLKRLAWGSVIAGLLITANFLPSKTPIMTMPTPLKLAALLVTILGLLIALELASLTNKQFKTTPNLPAHHFSNLLGFFPTIFHRITPKLNLVLGQTIATQLVDQAWLEKVGPKTVVSSHLPLITSTSNAQQGMIKTYLSLFFLTTTLALLLTSLYSS</sequence>
<dbReference type="AlphaFoldDB" id="A0AA51NES7"/>
<feature type="transmembrane region" description="Helical" evidence="16">
    <location>
        <begin position="413"/>
        <end position="434"/>
    </location>
</feature>
<dbReference type="Pfam" id="PF00662">
    <property type="entry name" value="Proton_antipo_N"/>
    <property type="match status" value="1"/>
</dbReference>
<dbReference type="NCBIfam" id="TIGR01974">
    <property type="entry name" value="NDH_I_L"/>
    <property type="match status" value="1"/>
</dbReference>
<dbReference type="GO" id="GO:0008137">
    <property type="term" value="F:NADH dehydrogenase (ubiquinone) activity"/>
    <property type="evidence" value="ECO:0007669"/>
    <property type="project" value="UniProtKB-EC"/>
</dbReference>
<feature type="transmembrane region" description="Helical" evidence="16">
    <location>
        <begin position="6"/>
        <end position="24"/>
    </location>
</feature>
<dbReference type="Pfam" id="PF06455">
    <property type="entry name" value="NADH5_C"/>
    <property type="match status" value="1"/>
</dbReference>
<evidence type="ECO:0000256" key="13">
    <source>
        <dbReference type="ARBA" id="ARBA00023128"/>
    </source>
</evidence>
<comment type="similarity">
    <text evidence="16">Belongs to the complex I subunit 5 family.</text>
</comment>
<feature type="transmembrane region" description="Helical" evidence="16">
    <location>
        <begin position="145"/>
        <end position="165"/>
    </location>
</feature>
<feature type="transmembrane region" description="Helical" evidence="16">
    <location>
        <begin position="307"/>
        <end position="325"/>
    </location>
</feature>
<dbReference type="InterPro" id="IPR010934">
    <property type="entry name" value="NADH_DH_su5_C"/>
</dbReference>
<evidence type="ECO:0000256" key="9">
    <source>
        <dbReference type="ARBA" id="ARBA00022982"/>
    </source>
</evidence>
<dbReference type="Pfam" id="PF00361">
    <property type="entry name" value="Proton_antipo_M"/>
    <property type="match status" value="1"/>
</dbReference>
<evidence type="ECO:0000259" key="17">
    <source>
        <dbReference type="Pfam" id="PF00361"/>
    </source>
</evidence>
<keyword evidence="14 16" id="KW-0472">Membrane</keyword>
<keyword evidence="13 16" id="KW-0496">Mitochondrion</keyword>
<keyword evidence="11 16" id="KW-0520">NAD</keyword>
<evidence type="ECO:0000256" key="2">
    <source>
        <dbReference type="ARBA" id="ARBA00012944"/>
    </source>
</evidence>
<feature type="transmembrane region" description="Helical" evidence="16">
    <location>
        <begin position="90"/>
        <end position="110"/>
    </location>
</feature>
<feature type="transmembrane region" description="Helical" evidence="16">
    <location>
        <begin position="595"/>
        <end position="613"/>
    </location>
</feature>
<dbReference type="EMBL" id="OR499754">
    <property type="protein sequence ID" value="WMN14170.1"/>
    <property type="molecule type" value="Genomic_DNA"/>
</dbReference>
<evidence type="ECO:0000256" key="16">
    <source>
        <dbReference type="RuleBase" id="RU003404"/>
    </source>
</evidence>
<dbReference type="GO" id="GO:0015990">
    <property type="term" value="P:electron transport coupled proton transport"/>
    <property type="evidence" value="ECO:0007669"/>
    <property type="project" value="TreeGrafter"/>
</dbReference>
<feature type="transmembrane region" description="Helical" evidence="16">
    <location>
        <begin position="177"/>
        <end position="195"/>
    </location>
</feature>
<dbReference type="RefSeq" id="YP_010951428.1">
    <property type="nucleotide sequence ID" value="NC_082853.1"/>
</dbReference>
<dbReference type="GO" id="GO:0005743">
    <property type="term" value="C:mitochondrial inner membrane"/>
    <property type="evidence" value="ECO:0007669"/>
    <property type="project" value="UniProtKB-SubCell"/>
</dbReference>